<dbReference type="EMBL" id="BLXT01008169">
    <property type="protein sequence ID" value="GFO46217.1"/>
    <property type="molecule type" value="Genomic_DNA"/>
</dbReference>
<reference evidence="2 3" key="1">
    <citation type="journal article" date="2021" name="Elife">
        <title>Chloroplast acquisition without the gene transfer in kleptoplastic sea slugs, Plakobranchus ocellatus.</title>
        <authorList>
            <person name="Maeda T."/>
            <person name="Takahashi S."/>
            <person name="Yoshida T."/>
            <person name="Shimamura S."/>
            <person name="Takaki Y."/>
            <person name="Nagai Y."/>
            <person name="Toyoda A."/>
            <person name="Suzuki Y."/>
            <person name="Arimoto A."/>
            <person name="Ishii H."/>
            <person name="Satoh N."/>
            <person name="Nishiyama T."/>
            <person name="Hasebe M."/>
            <person name="Maruyama T."/>
            <person name="Minagawa J."/>
            <person name="Obokata J."/>
            <person name="Shigenobu S."/>
        </authorList>
    </citation>
    <scope>NUCLEOTIDE SEQUENCE [LARGE SCALE GENOMIC DNA]</scope>
</reference>
<gene>
    <name evidence="2" type="ORF">PoB_007272200</name>
</gene>
<dbReference type="AlphaFoldDB" id="A0AAV4DPD0"/>
<dbReference type="Proteomes" id="UP000735302">
    <property type="component" value="Unassembled WGS sequence"/>
</dbReference>
<evidence type="ECO:0000313" key="2">
    <source>
        <dbReference type="EMBL" id="GFO46217.1"/>
    </source>
</evidence>
<protein>
    <submittedName>
        <fullName evidence="2">Uncharacterized protein</fullName>
    </submittedName>
</protein>
<keyword evidence="3" id="KW-1185">Reference proteome</keyword>
<comment type="caution">
    <text evidence="2">The sequence shown here is derived from an EMBL/GenBank/DDBJ whole genome shotgun (WGS) entry which is preliminary data.</text>
</comment>
<keyword evidence="1" id="KW-0175">Coiled coil</keyword>
<accession>A0AAV4DPD0</accession>
<feature type="coiled-coil region" evidence="1">
    <location>
        <begin position="210"/>
        <end position="237"/>
    </location>
</feature>
<proteinExistence type="predicted"/>
<organism evidence="2 3">
    <name type="scientific">Plakobranchus ocellatus</name>
    <dbReference type="NCBI Taxonomy" id="259542"/>
    <lineage>
        <taxon>Eukaryota</taxon>
        <taxon>Metazoa</taxon>
        <taxon>Spiralia</taxon>
        <taxon>Lophotrochozoa</taxon>
        <taxon>Mollusca</taxon>
        <taxon>Gastropoda</taxon>
        <taxon>Heterobranchia</taxon>
        <taxon>Euthyneura</taxon>
        <taxon>Panpulmonata</taxon>
        <taxon>Sacoglossa</taxon>
        <taxon>Placobranchoidea</taxon>
        <taxon>Plakobranchidae</taxon>
        <taxon>Plakobranchus</taxon>
    </lineage>
</organism>
<evidence type="ECO:0000256" key="1">
    <source>
        <dbReference type="SAM" id="Coils"/>
    </source>
</evidence>
<name>A0AAV4DPD0_9GAST</name>
<sequence length="737" mass="83178">MEFNRDKRHILQTMGISDFDVNRYLDIEEKLKTYRQVFCENINDSALFTFFASLYFPKASVGPSKVELFGQEKSAETHSALINAVREQIERSLQPLRTAVNEIKASVVRELEEERVLLRDHLAAAQKEIMAQLQEICLIQDQQLNQSESCHSHPDKDIQVEEIDAQEQLAGQGVQQKFIAEGPQKGIRTAEKRSDVKGHDQQMPDINSELLWFKEQVQLLQNEHKQYRQELRRQEQQQLLQHRVSVSKLELKEELGRTKDEIITSIKALWAFTEAELNDSSKSLNEKTTDAVCELSRCQEETKQILTAILTTASDTNALAKENSIELKEETKQMLAKILTTASDTKALANENSSELKEETIQMLTKIHTTASNTKVLVKKICNELKEGTKQMLTQIMTTASDTKALAKENSNELKEGTKQVLTKILATASDTKALAKENSNELKEGTKQVLTNILTTASDTKALAKENSNELKERTKQVLTKILTTASDTKALAKENSNELKERTKQVLTKILTTASDTKALAKENSNGLKKAHQVMEKSDMRKTIHSMEGKLDNIQKRVETDTISIIENAFSDLHMVCLGQAQRVIQTVVDPSYAPSKIFHFYLKNFQQLVGSGKKVFSPPYAVTINNSILVMHLLVVFNTQPSEMISYLVSAADPRELGFELLESLELMIDVRVKRFKSPDNILVAEGIKISGDLFSGSKFRFLKLGKPISCPELVSSEYNNFKDNSVLIELKIR</sequence>
<evidence type="ECO:0000313" key="3">
    <source>
        <dbReference type="Proteomes" id="UP000735302"/>
    </source>
</evidence>